<evidence type="ECO:0000259" key="2">
    <source>
        <dbReference type="PROSITE" id="PS51154"/>
    </source>
</evidence>
<dbReference type="PANTHER" id="PTHR12521:SF0">
    <property type="entry name" value="ADP-RIBOSE GLYCOHYDROLASE OARD1"/>
    <property type="match status" value="1"/>
</dbReference>
<dbReference type="PROSITE" id="PS51154">
    <property type="entry name" value="MACRO"/>
    <property type="match status" value="1"/>
</dbReference>
<dbReference type="PANTHER" id="PTHR12521">
    <property type="entry name" value="PROTEIN C6ORF130"/>
    <property type="match status" value="1"/>
</dbReference>
<dbReference type="Proteomes" id="UP000320386">
    <property type="component" value="Chromosome"/>
</dbReference>
<dbReference type="InterPro" id="IPR002589">
    <property type="entry name" value="Macro_dom"/>
</dbReference>
<feature type="domain" description="Macro" evidence="2">
    <location>
        <begin position="1"/>
        <end position="155"/>
    </location>
</feature>
<dbReference type="CDD" id="cd02901">
    <property type="entry name" value="Macro_Poa1p-like"/>
    <property type="match status" value="1"/>
</dbReference>
<protein>
    <submittedName>
        <fullName evidence="3">RNase III inhibitor</fullName>
    </submittedName>
</protein>
<evidence type="ECO:0000313" key="4">
    <source>
        <dbReference type="Proteomes" id="UP000320386"/>
    </source>
</evidence>
<sequence length="351" mass="39697">MIHYTSGNLLEADTEALVNTVNTVGVMGKGIALMFKDRFPDIFNAYKTACDRNEVLTGKMFVTQTGQLHNPKWVIHFPTKKHWRPPSKIEWIDQGLADLRQVILDLNIKSIGIPPLGSGNGKLDWADVRPLIEQHLSDLQNVRILVYEPSQAYRNVSKTTGLEELTPPRAMIAEMIRRYEILGLDCSILEIQKLAWVLNRVINQMGLKNPLKLDFTAQKYGPYSNNLRHLLDKLDGSYLHCEKRLADSTPLDTIHFAPSHDQKLRAFLQGGEKKHWVEAIDAADAFIDGFQSPLGMEALATVGWLIDAEKCEPTLQSIREGIAHWPYSADAAQRKQAMFSDKLLLAAIRRY</sequence>
<evidence type="ECO:0000313" key="3">
    <source>
        <dbReference type="EMBL" id="QDU72996.1"/>
    </source>
</evidence>
<name>A0A518C186_9BACT</name>
<dbReference type="GO" id="GO:0140291">
    <property type="term" value="P:peptidyl-glutamate ADP-deribosylation"/>
    <property type="evidence" value="ECO:0007669"/>
    <property type="project" value="TreeGrafter"/>
</dbReference>
<dbReference type="AlphaFoldDB" id="A0A518C186"/>
<accession>A0A518C186</accession>
<dbReference type="InterPro" id="IPR050892">
    <property type="entry name" value="ADP-ribose_metab_enzymes"/>
</dbReference>
<evidence type="ECO:0000256" key="1">
    <source>
        <dbReference type="ARBA" id="ARBA00035885"/>
    </source>
</evidence>
<gene>
    <name evidence="3" type="ORF">Pan265_28740</name>
</gene>
<keyword evidence="4" id="KW-1185">Reference proteome</keyword>
<dbReference type="SMART" id="SM00506">
    <property type="entry name" value="A1pp"/>
    <property type="match status" value="1"/>
</dbReference>
<dbReference type="SUPFAM" id="SSF52949">
    <property type="entry name" value="Macro domain-like"/>
    <property type="match status" value="1"/>
</dbReference>
<comment type="catalytic activity">
    <reaction evidence="1">
        <text>an N-(ADP-alpha-D-ribosyl)-thymidine in DNA + H2O = a thymidine in DNA + ADP-D-ribose</text>
        <dbReference type="Rhea" id="RHEA:71655"/>
        <dbReference type="Rhea" id="RHEA-COMP:13556"/>
        <dbReference type="Rhea" id="RHEA-COMP:18051"/>
        <dbReference type="ChEBI" id="CHEBI:15377"/>
        <dbReference type="ChEBI" id="CHEBI:57967"/>
        <dbReference type="ChEBI" id="CHEBI:137386"/>
        <dbReference type="ChEBI" id="CHEBI:191199"/>
    </reaction>
    <physiologicalReaction direction="left-to-right" evidence="1">
        <dbReference type="Rhea" id="RHEA:71656"/>
    </physiologicalReaction>
</comment>
<dbReference type="EMBL" id="CP036280">
    <property type="protein sequence ID" value="QDU72996.1"/>
    <property type="molecule type" value="Genomic_DNA"/>
</dbReference>
<dbReference type="Gene3D" id="3.40.220.10">
    <property type="entry name" value="Leucine Aminopeptidase, subunit E, domain 1"/>
    <property type="match status" value="1"/>
</dbReference>
<proteinExistence type="predicted"/>
<dbReference type="InterPro" id="IPR043472">
    <property type="entry name" value="Macro_dom-like"/>
</dbReference>
<dbReference type="KEGG" id="mcad:Pan265_28740"/>
<dbReference type="Pfam" id="PF01661">
    <property type="entry name" value="Macro"/>
    <property type="match status" value="1"/>
</dbReference>
<organism evidence="3 4">
    <name type="scientific">Mucisphaera calidilacus</name>
    <dbReference type="NCBI Taxonomy" id="2527982"/>
    <lineage>
        <taxon>Bacteria</taxon>
        <taxon>Pseudomonadati</taxon>
        <taxon>Planctomycetota</taxon>
        <taxon>Phycisphaerae</taxon>
        <taxon>Phycisphaerales</taxon>
        <taxon>Phycisphaeraceae</taxon>
        <taxon>Mucisphaera</taxon>
    </lineage>
</organism>
<dbReference type="OrthoDB" id="9780211at2"/>
<dbReference type="RefSeq" id="WP_145447138.1">
    <property type="nucleotide sequence ID" value="NZ_CP036280.1"/>
</dbReference>
<reference evidence="3 4" key="1">
    <citation type="submission" date="2019-02" db="EMBL/GenBank/DDBJ databases">
        <title>Deep-cultivation of Planctomycetes and their phenomic and genomic characterization uncovers novel biology.</title>
        <authorList>
            <person name="Wiegand S."/>
            <person name="Jogler M."/>
            <person name="Boedeker C."/>
            <person name="Pinto D."/>
            <person name="Vollmers J."/>
            <person name="Rivas-Marin E."/>
            <person name="Kohn T."/>
            <person name="Peeters S.H."/>
            <person name="Heuer A."/>
            <person name="Rast P."/>
            <person name="Oberbeckmann S."/>
            <person name="Bunk B."/>
            <person name="Jeske O."/>
            <person name="Meyerdierks A."/>
            <person name="Storesund J.E."/>
            <person name="Kallscheuer N."/>
            <person name="Luecker S."/>
            <person name="Lage O.M."/>
            <person name="Pohl T."/>
            <person name="Merkel B.J."/>
            <person name="Hornburger P."/>
            <person name="Mueller R.-W."/>
            <person name="Bruemmer F."/>
            <person name="Labrenz M."/>
            <person name="Spormann A.M."/>
            <person name="Op den Camp H."/>
            <person name="Overmann J."/>
            <person name="Amann R."/>
            <person name="Jetten M.S.M."/>
            <person name="Mascher T."/>
            <person name="Medema M.H."/>
            <person name="Devos D.P."/>
            <person name="Kaster A.-K."/>
            <person name="Ovreas L."/>
            <person name="Rohde M."/>
            <person name="Galperin M.Y."/>
            <person name="Jogler C."/>
        </authorList>
    </citation>
    <scope>NUCLEOTIDE SEQUENCE [LARGE SCALE GENOMIC DNA]</scope>
    <source>
        <strain evidence="3 4">Pan265</strain>
    </source>
</reference>